<dbReference type="InterPro" id="IPR050130">
    <property type="entry name" value="ClpA_ClpB"/>
</dbReference>
<dbReference type="AlphaFoldDB" id="F5NQ71"/>
<sequence length="198" mass="21022">MLKNICAPLAELPVDELLDILPSLITSSPELTEMPYDGSDLNSAVPGEASQVFAGESTGSKSALAKYCQDMTALAREGNIDPVTGREHEIRTMTDILLRRRQNNPLLTGEAGVGKTAVVEGFALAIAGGEVPPSLRNVRLLSLDVGALLAGASMKGEFESRLKALLEEAAHSPQPVILFVDEVHTLVVHPVRGMLPTC</sequence>
<protein>
    <submittedName>
        <fullName evidence="4">Chaperone protein clpB domain protein</fullName>
    </submittedName>
</protein>
<dbReference type="Proteomes" id="UP000004520">
    <property type="component" value="Unassembled WGS sequence"/>
</dbReference>
<evidence type="ECO:0000256" key="2">
    <source>
        <dbReference type="ARBA" id="ARBA00022840"/>
    </source>
</evidence>
<evidence type="ECO:0000313" key="5">
    <source>
        <dbReference type="Proteomes" id="UP000004520"/>
    </source>
</evidence>
<dbReference type="GO" id="GO:0016887">
    <property type="term" value="F:ATP hydrolysis activity"/>
    <property type="evidence" value="ECO:0007669"/>
    <property type="project" value="InterPro"/>
</dbReference>
<keyword evidence="1" id="KW-0547">Nucleotide-binding</keyword>
<dbReference type="PANTHER" id="PTHR11638:SF184">
    <property type="entry name" value="ATPASE WITH CHAPERONE ACTIVITY"/>
    <property type="match status" value="1"/>
</dbReference>
<proteinExistence type="predicted"/>
<dbReference type="PANTHER" id="PTHR11638">
    <property type="entry name" value="ATP-DEPENDENT CLP PROTEASE"/>
    <property type="match status" value="1"/>
</dbReference>
<dbReference type="GO" id="GO:0005524">
    <property type="term" value="F:ATP binding"/>
    <property type="evidence" value="ECO:0007669"/>
    <property type="project" value="UniProtKB-KW"/>
</dbReference>
<reference evidence="4 5" key="1">
    <citation type="submission" date="2011-04" db="EMBL/GenBank/DDBJ databases">
        <authorList>
            <person name="Rasko D."/>
            <person name="Redman J."/>
            <person name="Daugherty S.C."/>
            <person name="Tallon L."/>
            <person name="Sadzewicz L."/>
            <person name="Jones K."/>
            <person name="Santana-Cruz I."/>
            <person name="Liu X."/>
        </authorList>
    </citation>
    <scope>NUCLEOTIDE SEQUENCE [LARGE SCALE GENOMIC DNA]</scope>
    <source>
        <strain evidence="4 5">K-227</strain>
    </source>
</reference>
<dbReference type="PATRIC" id="fig|766147.3.peg.231"/>
<dbReference type="GO" id="GO:0034605">
    <property type="term" value="P:cellular response to heat"/>
    <property type="evidence" value="ECO:0007669"/>
    <property type="project" value="TreeGrafter"/>
</dbReference>
<dbReference type="EMBL" id="AFGY01000003">
    <property type="protein sequence ID" value="EGK40517.1"/>
    <property type="molecule type" value="Genomic_DNA"/>
</dbReference>
<dbReference type="SUPFAM" id="SSF52540">
    <property type="entry name" value="P-loop containing nucleoside triphosphate hydrolases"/>
    <property type="match status" value="1"/>
</dbReference>
<evidence type="ECO:0000256" key="1">
    <source>
        <dbReference type="ARBA" id="ARBA00022741"/>
    </source>
</evidence>
<name>F5NQ71_SHIFL</name>
<accession>F5NQ71</accession>
<organism evidence="4 5">
    <name type="scientific">Shigella flexneri K-227</name>
    <dbReference type="NCBI Taxonomy" id="766147"/>
    <lineage>
        <taxon>Bacteria</taxon>
        <taxon>Pseudomonadati</taxon>
        <taxon>Pseudomonadota</taxon>
        <taxon>Gammaproteobacteria</taxon>
        <taxon>Enterobacterales</taxon>
        <taxon>Enterobacteriaceae</taxon>
        <taxon>Shigella</taxon>
    </lineage>
</organism>
<comment type="caution">
    <text evidence="4">The sequence shown here is derived from an EMBL/GenBank/DDBJ whole genome shotgun (WGS) entry which is preliminary data.</text>
</comment>
<dbReference type="InterPro" id="IPR027417">
    <property type="entry name" value="P-loop_NTPase"/>
</dbReference>
<dbReference type="Pfam" id="PF00004">
    <property type="entry name" value="AAA"/>
    <property type="match status" value="1"/>
</dbReference>
<keyword evidence="2" id="KW-0067">ATP-binding</keyword>
<evidence type="ECO:0000313" key="4">
    <source>
        <dbReference type="EMBL" id="EGK40517.1"/>
    </source>
</evidence>
<dbReference type="CDD" id="cd00009">
    <property type="entry name" value="AAA"/>
    <property type="match status" value="1"/>
</dbReference>
<feature type="domain" description="ATPase AAA-type core" evidence="3">
    <location>
        <begin position="106"/>
        <end position="187"/>
    </location>
</feature>
<dbReference type="Gene3D" id="3.40.50.300">
    <property type="entry name" value="P-loop containing nucleotide triphosphate hydrolases"/>
    <property type="match status" value="1"/>
</dbReference>
<dbReference type="GO" id="GO:0005737">
    <property type="term" value="C:cytoplasm"/>
    <property type="evidence" value="ECO:0007669"/>
    <property type="project" value="TreeGrafter"/>
</dbReference>
<dbReference type="InterPro" id="IPR003959">
    <property type="entry name" value="ATPase_AAA_core"/>
</dbReference>
<evidence type="ECO:0000259" key="3">
    <source>
        <dbReference type="Pfam" id="PF00004"/>
    </source>
</evidence>
<gene>
    <name evidence="4" type="ORF">SFK227_0247</name>
</gene>